<dbReference type="Pfam" id="PF02721">
    <property type="entry name" value="DUF223"/>
    <property type="match status" value="1"/>
</dbReference>
<keyword evidence="4" id="KW-0862">Zinc</keyword>
<dbReference type="SUPFAM" id="SSF50249">
    <property type="entry name" value="Nucleic acid-binding proteins"/>
    <property type="match status" value="3"/>
</dbReference>
<gene>
    <name evidence="9" type="ORF">DARMORV10_C06P15640.1</name>
</gene>
<evidence type="ECO:0000259" key="8">
    <source>
        <dbReference type="Pfam" id="PF08646"/>
    </source>
</evidence>
<organism evidence="9">
    <name type="scientific">Brassica napus</name>
    <name type="common">Rape</name>
    <dbReference type="NCBI Taxonomy" id="3708"/>
    <lineage>
        <taxon>Eukaryota</taxon>
        <taxon>Viridiplantae</taxon>
        <taxon>Streptophyta</taxon>
        <taxon>Embryophyta</taxon>
        <taxon>Tracheophyta</taxon>
        <taxon>Spermatophyta</taxon>
        <taxon>Magnoliopsida</taxon>
        <taxon>eudicotyledons</taxon>
        <taxon>Gunneridae</taxon>
        <taxon>Pentapetalae</taxon>
        <taxon>rosids</taxon>
        <taxon>malvids</taxon>
        <taxon>Brassicales</taxon>
        <taxon>Brassicaceae</taxon>
        <taxon>Brassiceae</taxon>
        <taxon>Brassica</taxon>
    </lineage>
</organism>
<dbReference type="GO" id="GO:0003677">
    <property type="term" value="F:DNA binding"/>
    <property type="evidence" value="ECO:0007669"/>
    <property type="project" value="UniProtKB-KW"/>
</dbReference>
<evidence type="ECO:0000256" key="1">
    <source>
        <dbReference type="ARBA" id="ARBA00005690"/>
    </source>
</evidence>
<dbReference type="Pfam" id="PF08646">
    <property type="entry name" value="Rep_fac-A_C"/>
    <property type="match status" value="1"/>
</dbReference>
<dbReference type="InterPro" id="IPR047192">
    <property type="entry name" value="Euk_RPA1_DBD_C"/>
</dbReference>
<dbReference type="PANTHER" id="PTHR47165:SF4">
    <property type="entry name" value="OS03G0429900 PROTEIN"/>
    <property type="match status" value="1"/>
</dbReference>
<keyword evidence="5" id="KW-0238">DNA-binding</keyword>
<accession>A0A816Q939</accession>
<dbReference type="CDD" id="cd04480">
    <property type="entry name" value="RPA1_DBD_A_like"/>
    <property type="match status" value="1"/>
</dbReference>
<dbReference type="CDD" id="cd04481">
    <property type="entry name" value="RPA1_DBD_B_like"/>
    <property type="match status" value="1"/>
</dbReference>
<dbReference type="Gene3D" id="2.40.50.140">
    <property type="entry name" value="Nucleic acid-binding proteins"/>
    <property type="match status" value="3"/>
</dbReference>
<dbReference type="InterPro" id="IPR013955">
    <property type="entry name" value="Rep_factor-A_C"/>
</dbReference>
<name>A0A816Q939_BRANA</name>
<evidence type="ECO:0000256" key="3">
    <source>
        <dbReference type="ARBA" id="ARBA00022771"/>
    </source>
</evidence>
<dbReference type="CDD" id="cd04476">
    <property type="entry name" value="RPA1_DBD_C"/>
    <property type="match status" value="1"/>
</dbReference>
<keyword evidence="3" id="KW-0863">Zinc-finger</keyword>
<evidence type="ECO:0000256" key="5">
    <source>
        <dbReference type="ARBA" id="ARBA00023125"/>
    </source>
</evidence>
<reference evidence="9" key="1">
    <citation type="submission" date="2021-01" db="EMBL/GenBank/DDBJ databases">
        <authorList>
            <consortium name="Genoscope - CEA"/>
            <person name="William W."/>
        </authorList>
    </citation>
    <scope>NUCLEOTIDE SEQUENCE</scope>
</reference>
<dbReference type="Proteomes" id="UP001295469">
    <property type="component" value="Chromosome C06"/>
</dbReference>
<dbReference type="GO" id="GO:0008270">
    <property type="term" value="F:zinc ion binding"/>
    <property type="evidence" value="ECO:0007669"/>
    <property type="project" value="UniProtKB-KW"/>
</dbReference>
<dbReference type="PANTHER" id="PTHR47165">
    <property type="entry name" value="OS03G0429900 PROTEIN"/>
    <property type="match status" value="1"/>
</dbReference>
<evidence type="ECO:0000313" key="9">
    <source>
        <dbReference type="EMBL" id="CAF2057247.1"/>
    </source>
</evidence>
<feature type="domain" description="Replication protein A 70 kDa DNA-binding subunit B/D first OB fold" evidence="7">
    <location>
        <begin position="3"/>
        <end position="106"/>
    </location>
</feature>
<dbReference type="EMBL" id="HG994370">
    <property type="protein sequence ID" value="CAF2057247.1"/>
    <property type="molecule type" value="Genomic_DNA"/>
</dbReference>
<evidence type="ECO:0000256" key="4">
    <source>
        <dbReference type="ARBA" id="ARBA00022833"/>
    </source>
</evidence>
<dbReference type="InterPro" id="IPR012340">
    <property type="entry name" value="NA-bd_OB-fold"/>
</dbReference>
<evidence type="ECO:0000256" key="2">
    <source>
        <dbReference type="ARBA" id="ARBA00022723"/>
    </source>
</evidence>
<protein>
    <submittedName>
        <fullName evidence="9">(rape) hypothetical protein</fullName>
    </submittedName>
</protein>
<proteinExistence type="inferred from homology"/>
<dbReference type="InterPro" id="IPR003871">
    <property type="entry name" value="RFA1B/D_OB_1st"/>
</dbReference>
<comment type="similarity">
    <text evidence="1">Belongs to the replication factor A protein 1 family.</text>
</comment>
<feature type="region of interest" description="Disordered" evidence="6">
    <location>
        <begin position="483"/>
        <end position="508"/>
    </location>
</feature>
<evidence type="ECO:0000256" key="6">
    <source>
        <dbReference type="SAM" id="MobiDB-lite"/>
    </source>
</evidence>
<feature type="domain" description="Replication factor A C-terminal" evidence="8">
    <location>
        <begin position="289"/>
        <end position="422"/>
    </location>
</feature>
<dbReference type="AlphaFoldDB" id="A0A816Q939"/>
<evidence type="ECO:0000259" key="7">
    <source>
        <dbReference type="Pfam" id="PF02721"/>
    </source>
</evidence>
<keyword evidence="2" id="KW-0479">Metal-binding</keyword>
<sequence length="529" mass="59589">MAGFNSVADLKPFKTMWRVKVSIVRLWKQYSAAGGLTIEMVLIDSNGDKIHASVKKELVNQFDHQLEQGKTLTFTNFSLNHSVGSYRTTNHLYKISLLATTRVRSCEALPVGLNGFTPVNFQEVLDGSLNPDFLIDVIGHVVEVSHVEMIHVNGKETQKLSLELRDLADVRLPMVLWGNFASDVTNAIQLRGEGRVILVLRFGKIKVWKDDRSVSNAYNVSDVQLNPNMAEVDAFREMLPADELQLAIVEPKPLTVASGVSVKDDFFIHTPRKTIAEMIECRQVEKCIVMCTISAIETDMGWYYLSCKPCDKKVMYMPPLVAGDHEDDDLQRFKLYCPKCKSYEPKLLPRYKLHLVVLDHTGNSKFLLFDHLALQLVNQPCIELTVPITDEVQDPDVLPLALQNLIGKTYLFKVEIMRENFVYKHDTFKVNKIITNLAIINEFDTPKAPKEPSTQISRGHEYSVVSDAPEGSLMLLEEGSSQECFPSDLTPAKRRGGPAVNLEEEFDQNSVTKTSISTRVKKEKVDKSG</sequence>